<reference evidence="1" key="2">
    <citation type="journal article" date="2015" name="Fish Shellfish Immunol.">
        <title>Early steps in the European eel (Anguilla anguilla)-Vibrio vulnificus interaction in the gills: Role of the RtxA13 toxin.</title>
        <authorList>
            <person name="Callol A."/>
            <person name="Pajuelo D."/>
            <person name="Ebbesson L."/>
            <person name="Teles M."/>
            <person name="MacKenzie S."/>
            <person name="Amaro C."/>
        </authorList>
    </citation>
    <scope>NUCLEOTIDE SEQUENCE</scope>
</reference>
<evidence type="ECO:0000313" key="1">
    <source>
        <dbReference type="EMBL" id="JAH75018.1"/>
    </source>
</evidence>
<dbReference type="EMBL" id="GBXM01033559">
    <property type="protein sequence ID" value="JAH75018.1"/>
    <property type="molecule type" value="Transcribed_RNA"/>
</dbReference>
<sequence length="24" mass="2765">MTGECLGSNALRKFSYAFYKCIDF</sequence>
<organism evidence="1">
    <name type="scientific">Anguilla anguilla</name>
    <name type="common">European freshwater eel</name>
    <name type="synonym">Muraena anguilla</name>
    <dbReference type="NCBI Taxonomy" id="7936"/>
    <lineage>
        <taxon>Eukaryota</taxon>
        <taxon>Metazoa</taxon>
        <taxon>Chordata</taxon>
        <taxon>Craniata</taxon>
        <taxon>Vertebrata</taxon>
        <taxon>Euteleostomi</taxon>
        <taxon>Actinopterygii</taxon>
        <taxon>Neopterygii</taxon>
        <taxon>Teleostei</taxon>
        <taxon>Anguilliformes</taxon>
        <taxon>Anguillidae</taxon>
        <taxon>Anguilla</taxon>
    </lineage>
</organism>
<proteinExistence type="predicted"/>
<name>A0A0E9VCS2_ANGAN</name>
<dbReference type="AlphaFoldDB" id="A0A0E9VCS2"/>
<protein>
    <submittedName>
        <fullName evidence="1">Uncharacterized protein</fullName>
    </submittedName>
</protein>
<reference evidence="1" key="1">
    <citation type="submission" date="2014-11" db="EMBL/GenBank/DDBJ databases">
        <authorList>
            <person name="Amaro Gonzalez C."/>
        </authorList>
    </citation>
    <scope>NUCLEOTIDE SEQUENCE</scope>
</reference>
<accession>A0A0E9VCS2</accession>